<dbReference type="CDD" id="cd02909">
    <property type="entry name" value="cupin_pirin_N"/>
    <property type="match status" value="1"/>
</dbReference>
<evidence type="ECO:0000313" key="6">
    <source>
        <dbReference type="EMBL" id="PQA60869.1"/>
    </source>
</evidence>
<keyword evidence="7" id="KW-1185">Reference proteome</keyword>
<dbReference type="InterPro" id="IPR014710">
    <property type="entry name" value="RmlC-like_jellyroll"/>
</dbReference>
<evidence type="ECO:0000256" key="3">
    <source>
        <dbReference type="RuleBase" id="RU003457"/>
    </source>
</evidence>
<evidence type="ECO:0000313" key="7">
    <source>
        <dbReference type="Proteomes" id="UP000239590"/>
    </source>
</evidence>
<dbReference type="InterPro" id="IPR003829">
    <property type="entry name" value="Pirin_N_dom"/>
</dbReference>
<dbReference type="OrthoDB" id="321327at2"/>
<dbReference type="InterPro" id="IPR008778">
    <property type="entry name" value="Pirin_C_dom"/>
</dbReference>
<dbReference type="GO" id="GO:0046872">
    <property type="term" value="F:metal ion binding"/>
    <property type="evidence" value="ECO:0007669"/>
    <property type="project" value="UniProtKB-KW"/>
</dbReference>
<evidence type="ECO:0000259" key="4">
    <source>
        <dbReference type="Pfam" id="PF02678"/>
    </source>
</evidence>
<dbReference type="Pfam" id="PF05726">
    <property type="entry name" value="Pirin_C"/>
    <property type="match status" value="1"/>
</dbReference>
<evidence type="ECO:0000256" key="1">
    <source>
        <dbReference type="ARBA" id="ARBA00008416"/>
    </source>
</evidence>
<dbReference type="PANTHER" id="PTHR43594:SF1">
    <property type="entry name" value="QUERCETIN 2,3-DIOXYGENASE PA2418-RELATED"/>
    <property type="match status" value="1"/>
</dbReference>
<dbReference type="Pfam" id="PF02678">
    <property type="entry name" value="Pirin"/>
    <property type="match status" value="1"/>
</dbReference>
<dbReference type="InterPro" id="IPR011051">
    <property type="entry name" value="RmlC_Cupin_sf"/>
</dbReference>
<gene>
    <name evidence="6" type="ORF">C5O19_15015</name>
</gene>
<sequence>MGPLTMHQPLPTAGIDQIDPFLLLHHHGPQNFPGRNSGLPFGPHPHRGFETVTFIYEGDVQHRDSSGFASTIERGGVQWMTAGSGLIHSEGSSPEFRQKGGPVELIQLWTNLPAQFKMVAPHYTGLQQKDIPTVALDKGIAAVVSGTWEHTQGPIQPIYEVALANITLEADGSFTRTIEANQNILFYLLNGSITVNGTVISGRTLVVFANEGEEIQVQASAYSRILLGSALPIQEPVVTHGPFVMNTREEIQDALYDYQMGKMGTL</sequence>
<comment type="cofactor">
    <cofactor evidence="2">
        <name>Fe cation</name>
        <dbReference type="ChEBI" id="CHEBI:24875"/>
    </cofactor>
    <text evidence="2">Binds 1 Fe cation per subunit.</text>
</comment>
<keyword evidence="2" id="KW-0479">Metal-binding</keyword>
<feature type="binding site" evidence="2">
    <location>
        <position position="46"/>
    </location>
    <ligand>
        <name>Fe cation</name>
        <dbReference type="ChEBI" id="CHEBI:24875"/>
    </ligand>
</feature>
<evidence type="ECO:0000256" key="2">
    <source>
        <dbReference type="PIRSR" id="PIRSR006232-1"/>
    </source>
</evidence>
<dbReference type="Gene3D" id="2.60.120.10">
    <property type="entry name" value="Jelly Rolls"/>
    <property type="match status" value="2"/>
</dbReference>
<keyword evidence="2" id="KW-0408">Iron</keyword>
<organism evidence="6 7">
    <name type="scientific">Siphonobacter curvatus</name>
    <dbReference type="NCBI Taxonomy" id="2094562"/>
    <lineage>
        <taxon>Bacteria</taxon>
        <taxon>Pseudomonadati</taxon>
        <taxon>Bacteroidota</taxon>
        <taxon>Cytophagia</taxon>
        <taxon>Cytophagales</taxon>
        <taxon>Cytophagaceae</taxon>
        <taxon>Siphonobacter</taxon>
    </lineage>
</organism>
<accession>A0A2S7IT63</accession>
<protein>
    <submittedName>
        <fullName evidence="6">Nuclease PIN</fullName>
    </submittedName>
</protein>
<dbReference type="AlphaFoldDB" id="A0A2S7IT63"/>
<comment type="caution">
    <text evidence="6">The sequence shown here is derived from an EMBL/GenBank/DDBJ whole genome shotgun (WGS) entry which is preliminary data.</text>
</comment>
<feature type="binding site" evidence="2">
    <location>
        <position position="88"/>
    </location>
    <ligand>
        <name>Fe cation</name>
        <dbReference type="ChEBI" id="CHEBI:24875"/>
    </ligand>
</feature>
<dbReference type="PANTHER" id="PTHR43594">
    <property type="entry name" value="QUERCETIN 2,3-DIOXYGENASE"/>
    <property type="match status" value="1"/>
</dbReference>
<dbReference type="CDD" id="cd02247">
    <property type="entry name" value="cupin_pirin_C"/>
    <property type="match status" value="1"/>
</dbReference>
<reference evidence="7" key="1">
    <citation type="submission" date="2018-02" db="EMBL/GenBank/DDBJ databases">
        <title>Genome sequencing of Solimonas sp. HR-BB.</title>
        <authorList>
            <person name="Lee Y."/>
            <person name="Jeon C.O."/>
        </authorList>
    </citation>
    <scope>NUCLEOTIDE SEQUENCE [LARGE SCALE GENOMIC DNA]</scope>
    <source>
        <strain evidence="7">HR-U</strain>
    </source>
</reference>
<dbReference type="Proteomes" id="UP000239590">
    <property type="component" value="Unassembled WGS sequence"/>
</dbReference>
<feature type="domain" description="Pirin C-terminal" evidence="5">
    <location>
        <begin position="164"/>
        <end position="264"/>
    </location>
</feature>
<dbReference type="InterPro" id="IPR053186">
    <property type="entry name" value="QDO-related"/>
</dbReference>
<dbReference type="InterPro" id="IPR012093">
    <property type="entry name" value="Pirin"/>
</dbReference>
<proteinExistence type="inferred from homology"/>
<feature type="domain" description="Pirin N-terminal" evidence="4">
    <location>
        <begin position="11"/>
        <end position="109"/>
    </location>
</feature>
<evidence type="ECO:0000259" key="5">
    <source>
        <dbReference type="Pfam" id="PF05726"/>
    </source>
</evidence>
<dbReference type="EMBL" id="PTRA01000001">
    <property type="protein sequence ID" value="PQA60869.1"/>
    <property type="molecule type" value="Genomic_DNA"/>
</dbReference>
<dbReference type="SUPFAM" id="SSF51182">
    <property type="entry name" value="RmlC-like cupins"/>
    <property type="match status" value="1"/>
</dbReference>
<comment type="similarity">
    <text evidence="1 3">Belongs to the pirin family.</text>
</comment>
<feature type="binding site" evidence="2">
    <location>
        <position position="90"/>
    </location>
    <ligand>
        <name>Fe cation</name>
        <dbReference type="ChEBI" id="CHEBI:24875"/>
    </ligand>
</feature>
<feature type="binding site" evidence="2">
    <location>
        <position position="44"/>
    </location>
    <ligand>
        <name>Fe cation</name>
        <dbReference type="ChEBI" id="CHEBI:24875"/>
    </ligand>
</feature>
<name>A0A2S7IT63_9BACT</name>
<dbReference type="PIRSF" id="PIRSF006232">
    <property type="entry name" value="Pirin"/>
    <property type="match status" value="1"/>
</dbReference>